<organism evidence="4">
    <name type="scientific">Guillardia theta (strain CCMP2712)</name>
    <name type="common">Cryptophyte</name>
    <dbReference type="NCBI Taxonomy" id="905079"/>
    <lineage>
        <taxon>Eukaryota</taxon>
        <taxon>Cryptophyceae</taxon>
        <taxon>Pyrenomonadales</taxon>
        <taxon>Geminigeraceae</taxon>
        <taxon>Guillardia</taxon>
    </lineage>
</organism>
<dbReference type="AlphaFoldDB" id="L1JBF3"/>
<dbReference type="PROSITE" id="PS50088">
    <property type="entry name" value="ANK_REPEAT"/>
    <property type="match status" value="2"/>
</dbReference>
<dbReference type="OrthoDB" id="539213at2759"/>
<dbReference type="PaxDb" id="55529-EKX45420"/>
<dbReference type="EnsemblProtists" id="EKX45420">
    <property type="protein sequence ID" value="EKX45420"/>
    <property type="gene ID" value="GUITHDRAFT_108687"/>
</dbReference>
<gene>
    <name evidence="4" type="ORF">GUITHDRAFT_108687</name>
</gene>
<dbReference type="InterPro" id="IPR036770">
    <property type="entry name" value="Ankyrin_rpt-contain_sf"/>
</dbReference>
<sequence length="128" mass="14528">MDHGQYVETVRHIIANALVVSRDAVDLFDEDGKTALHAACMNGWEVQVIELIRAGADVNKRCKYVGQSPLFFATKWEHANIMKILLDSGSDPEQEDKFGRSTLRWVTMQPNQDAKMDNTLQLLRRNSP</sequence>
<dbReference type="Proteomes" id="UP000011087">
    <property type="component" value="Unassembled WGS sequence"/>
</dbReference>
<keyword evidence="6" id="KW-1185">Reference proteome</keyword>
<name>L1JBF3_GUITC</name>
<accession>L1JBF3</accession>
<reference evidence="5" key="3">
    <citation type="submission" date="2016-03" db="UniProtKB">
        <authorList>
            <consortium name="EnsemblProtists"/>
        </authorList>
    </citation>
    <scope>IDENTIFICATION</scope>
</reference>
<evidence type="ECO:0000313" key="6">
    <source>
        <dbReference type="Proteomes" id="UP000011087"/>
    </source>
</evidence>
<dbReference type="EMBL" id="JH992999">
    <property type="protein sequence ID" value="EKX45420.1"/>
    <property type="molecule type" value="Genomic_DNA"/>
</dbReference>
<dbReference type="KEGG" id="gtt:GUITHDRAFT_108687"/>
<dbReference type="Pfam" id="PF12796">
    <property type="entry name" value="Ank_2"/>
    <property type="match status" value="1"/>
</dbReference>
<keyword evidence="2 3" id="KW-0040">ANK repeat</keyword>
<protein>
    <submittedName>
        <fullName evidence="4 5">Uncharacterized protein</fullName>
    </submittedName>
</protein>
<dbReference type="RefSeq" id="XP_005832400.1">
    <property type="nucleotide sequence ID" value="XM_005832343.1"/>
</dbReference>
<evidence type="ECO:0000256" key="2">
    <source>
        <dbReference type="ARBA" id="ARBA00023043"/>
    </source>
</evidence>
<dbReference type="PANTHER" id="PTHR24171">
    <property type="entry name" value="ANKYRIN REPEAT DOMAIN-CONTAINING PROTEIN 39-RELATED"/>
    <property type="match status" value="1"/>
</dbReference>
<reference evidence="6" key="2">
    <citation type="submission" date="2012-11" db="EMBL/GenBank/DDBJ databases">
        <authorList>
            <person name="Kuo A."/>
            <person name="Curtis B.A."/>
            <person name="Tanifuji G."/>
            <person name="Burki F."/>
            <person name="Gruber A."/>
            <person name="Irimia M."/>
            <person name="Maruyama S."/>
            <person name="Arias M.C."/>
            <person name="Ball S.G."/>
            <person name="Gile G.H."/>
            <person name="Hirakawa Y."/>
            <person name="Hopkins J.F."/>
            <person name="Rensing S.A."/>
            <person name="Schmutz J."/>
            <person name="Symeonidi A."/>
            <person name="Elias M."/>
            <person name="Eveleigh R.J."/>
            <person name="Herman E.K."/>
            <person name="Klute M.J."/>
            <person name="Nakayama T."/>
            <person name="Obornik M."/>
            <person name="Reyes-Prieto A."/>
            <person name="Armbrust E.V."/>
            <person name="Aves S.J."/>
            <person name="Beiko R.G."/>
            <person name="Coutinho P."/>
            <person name="Dacks J.B."/>
            <person name="Durnford D.G."/>
            <person name="Fast N.M."/>
            <person name="Green B.R."/>
            <person name="Grisdale C."/>
            <person name="Hempe F."/>
            <person name="Henrissat B."/>
            <person name="Hoppner M.P."/>
            <person name="Ishida K.-I."/>
            <person name="Kim E."/>
            <person name="Koreny L."/>
            <person name="Kroth P.G."/>
            <person name="Liu Y."/>
            <person name="Malik S.-B."/>
            <person name="Maier U.G."/>
            <person name="McRose D."/>
            <person name="Mock T."/>
            <person name="Neilson J.A."/>
            <person name="Onodera N.T."/>
            <person name="Poole A.M."/>
            <person name="Pritham E.J."/>
            <person name="Richards T.A."/>
            <person name="Rocap G."/>
            <person name="Roy S.W."/>
            <person name="Sarai C."/>
            <person name="Schaack S."/>
            <person name="Shirato S."/>
            <person name="Slamovits C.H."/>
            <person name="Spencer D.F."/>
            <person name="Suzuki S."/>
            <person name="Worden A.Z."/>
            <person name="Zauner S."/>
            <person name="Barry K."/>
            <person name="Bell C."/>
            <person name="Bharti A.K."/>
            <person name="Crow J.A."/>
            <person name="Grimwood J."/>
            <person name="Kramer R."/>
            <person name="Lindquist E."/>
            <person name="Lucas S."/>
            <person name="Salamov A."/>
            <person name="McFadden G.I."/>
            <person name="Lane C.E."/>
            <person name="Keeling P.J."/>
            <person name="Gray M.W."/>
            <person name="Grigoriev I.V."/>
            <person name="Archibald J.M."/>
        </authorList>
    </citation>
    <scope>NUCLEOTIDE SEQUENCE</scope>
    <source>
        <strain evidence="6">CCMP2712</strain>
    </source>
</reference>
<feature type="repeat" description="ANK" evidence="3">
    <location>
        <begin position="31"/>
        <end position="63"/>
    </location>
</feature>
<dbReference type="SMART" id="SM00248">
    <property type="entry name" value="ANK"/>
    <property type="match status" value="2"/>
</dbReference>
<evidence type="ECO:0000256" key="1">
    <source>
        <dbReference type="ARBA" id="ARBA00022737"/>
    </source>
</evidence>
<reference evidence="4 6" key="1">
    <citation type="journal article" date="2012" name="Nature">
        <title>Algal genomes reveal evolutionary mosaicism and the fate of nucleomorphs.</title>
        <authorList>
            <consortium name="DOE Joint Genome Institute"/>
            <person name="Curtis B.A."/>
            <person name="Tanifuji G."/>
            <person name="Burki F."/>
            <person name="Gruber A."/>
            <person name="Irimia M."/>
            <person name="Maruyama S."/>
            <person name="Arias M.C."/>
            <person name="Ball S.G."/>
            <person name="Gile G.H."/>
            <person name="Hirakawa Y."/>
            <person name="Hopkins J.F."/>
            <person name="Kuo A."/>
            <person name="Rensing S.A."/>
            <person name="Schmutz J."/>
            <person name="Symeonidi A."/>
            <person name="Elias M."/>
            <person name="Eveleigh R.J."/>
            <person name="Herman E.K."/>
            <person name="Klute M.J."/>
            <person name="Nakayama T."/>
            <person name="Obornik M."/>
            <person name="Reyes-Prieto A."/>
            <person name="Armbrust E.V."/>
            <person name="Aves S.J."/>
            <person name="Beiko R.G."/>
            <person name="Coutinho P."/>
            <person name="Dacks J.B."/>
            <person name="Durnford D.G."/>
            <person name="Fast N.M."/>
            <person name="Green B.R."/>
            <person name="Grisdale C.J."/>
            <person name="Hempel F."/>
            <person name="Henrissat B."/>
            <person name="Hoppner M.P."/>
            <person name="Ishida K."/>
            <person name="Kim E."/>
            <person name="Koreny L."/>
            <person name="Kroth P.G."/>
            <person name="Liu Y."/>
            <person name="Malik S.B."/>
            <person name="Maier U.G."/>
            <person name="McRose D."/>
            <person name="Mock T."/>
            <person name="Neilson J.A."/>
            <person name="Onodera N.T."/>
            <person name="Poole A.M."/>
            <person name="Pritham E.J."/>
            <person name="Richards T.A."/>
            <person name="Rocap G."/>
            <person name="Roy S.W."/>
            <person name="Sarai C."/>
            <person name="Schaack S."/>
            <person name="Shirato S."/>
            <person name="Slamovits C.H."/>
            <person name="Spencer D.F."/>
            <person name="Suzuki S."/>
            <person name="Worden A.Z."/>
            <person name="Zauner S."/>
            <person name="Barry K."/>
            <person name="Bell C."/>
            <person name="Bharti A.K."/>
            <person name="Crow J.A."/>
            <person name="Grimwood J."/>
            <person name="Kramer R."/>
            <person name="Lindquist E."/>
            <person name="Lucas S."/>
            <person name="Salamov A."/>
            <person name="McFadden G.I."/>
            <person name="Lane C.E."/>
            <person name="Keeling P.J."/>
            <person name="Gray M.W."/>
            <person name="Grigoriev I.V."/>
            <person name="Archibald J.M."/>
        </authorList>
    </citation>
    <scope>NUCLEOTIDE SEQUENCE</scope>
    <source>
        <strain evidence="4 6">CCMP2712</strain>
    </source>
</reference>
<feature type="repeat" description="ANK" evidence="3">
    <location>
        <begin position="65"/>
        <end position="97"/>
    </location>
</feature>
<keyword evidence="1" id="KW-0677">Repeat</keyword>
<dbReference type="GeneID" id="17302085"/>
<evidence type="ECO:0000256" key="3">
    <source>
        <dbReference type="PROSITE-ProRule" id="PRU00023"/>
    </source>
</evidence>
<dbReference type="InterPro" id="IPR002110">
    <property type="entry name" value="Ankyrin_rpt"/>
</dbReference>
<dbReference type="HOGENOM" id="CLU_1963784_0_0_1"/>
<dbReference type="Gene3D" id="1.25.40.20">
    <property type="entry name" value="Ankyrin repeat-containing domain"/>
    <property type="match status" value="1"/>
</dbReference>
<dbReference type="PROSITE" id="PS50297">
    <property type="entry name" value="ANK_REP_REGION"/>
    <property type="match status" value="2"/>
</dbReference>
<dbReference type="STRING" id="905079.L1JBF3"/>
<proteinExistence type="predicted"/>
<evidence type="ECO:0000313" key="4">
    <source>
        <dbReference type="EMBL" id="EKX45420.1"/>
    </source>
</evidence>
<evidence type="ECO:0000313" key="5">
    <source>
        <dbReference type="EnsemblProtists" id="EKX45420"/>
    </source>
</evidence>
<dbReference type="SUPFAM" id="SSF48403">
    <property type="entry name" value="Ankyrin repeat"/>
    <property type="match status" value="1"/>
</dbReference>